<dbReference type="HOGENOM" id="CLU_017726_0_0_1"/>
<feature type="region of interest" description="Disordered" evidence="2">
    <location>
        <begin position="487"/>
        <end position="508"/>
    </location>
</feature>
<dbReference type="InterPro" id="IPR051222">
    <property type="entry name" value="PPR/CCM1_RNA-binding"/>
</dbReference>
<evidence type="ECO:0000313" key="3">
    <source>
        <dbReference type="EMBL" id="KIM60759.1"/>
    </source>
</evidence>
<dbReference type="EMBL" id="KN822058">
    <property type="protein sequence ID" value="KIM60759.1"/>
    <property type="molecule type" value="Genomic_DNA"/>
</dbReference>
<dbReference type="STRING" id="1036808.A0A0C3DX58"/>
<gene>
    <name evidence="3" type="ORF">SCLCIDRAFT_1216467</name>
</gene>
<keyword evidence="4" id="KW-1185">Reference proteome</keyword>
<name>A0A0C3DX58_9AGAM</name>
<reference evidence="3 4" key="1">
    <citation type="submission" date="2014-04" db="EMBL/GenBank/DDBJ databases">
        <authorList>
            <consortium name="DOE Joint Genome Institute"/>
            <person name="Kuo A."/>
            <person name="Kohler A."/>
            <person name="Nagy L.G."/>
            <person name="Floudas D."/>
            <person name="Copeland A."/>
            <person name="Barry K.W."/>
            <person name="Cichocki N."/>
            <person name="Veneault-Fourrey C."/>
            <person name="LaButti K."/>
            <person name="Lindquist E.A."/>
            <person name="Lipzen A."/>
            <person name="Lundell T."/>
            <person name="Morin E."/>
            <person name="Murat C."/>
            <person name="Sun H."/>
            <person name="Tunlid A."/>
            <person name="Henrissat B."/>
            <person name="Grigoriev I.V."/>
            <person name="Hibbett D.S."/>
            <person name="Martin F."/>
            <person name="Nordberg H.P."/>
            <person name="Cantor M.N."/>
            <person name="Hua S.X."/>
        </authorList>
    </citation>
    <scope>NUCLEOTIDE SEQUENCE [LARGE SCALE GENOMIC DNA]</scope>
    <source>
        <strain evidence="3 4">Foug A</strain>
    </source>
</reference>
<protein>
    <submittedName>
        <fullName evidence="3">Uncharacterized protein</fullName>
    </submittedName>
</protein>
<dbReference type="InParanoid" id="A0A0C3DX58"/>
<evidence type="ECO:0000256" key="2">
    <source>
        <dbReference type="SAM" id="MobiDB-lite"/>
    </source>
</evidence>
<accession>A0A0C3DX58</accession>
<organism evidence="3 4">
    <name type="scientific">Scleroderma citrinum Foug A</name>
    <dbReference type="NCBI Taxonomy" id="1036808"/>
    <lineage>
        <taxon>Eukaryota</taxon>
        <taxon>Fungi</taxon>
        <taxon>Dikarya</taxon>
        <taxon>Basidiomycota</taxon>
        <taxon>Agaricomycotina</taxon>
        <taxon>Agaricomycetes</taxon>
        <taxon>Agaricomycetidae</taxon>
        <taxon>Boletales</taxon>
        <taxon>Sclerodermatineae</taxon>
        <taxon>Sclerodermataceae</taxon>
        <taxon>Scleroderma</taxon>
    </lineage>
</organism>
<dbReference type="AlphaFoldDB" id="A0A0C3DX58"/>
<dbReference type="Proteomes" id="UP000053989">
    <property type="component" value="Unassembled WGS sequence"/>
</dbReference>
<feature type="region of interest" description="Disordered" evidence="2">
    <location>
        <begin position="94"/>
        <end position="125"/>
    </location>
</feature>
<evidence type="ECO:0000256" key="1">
    <source>
        <dbReference type="ARBA" id="ARBA00022737"/>
    </source>
</evidence>
<proteinExistence type="predicted"/>
<sequence length="1023" mass="116265">MQWVSLRTARSICSKARFLSLASSSRPVTLIRGKSPHIAPSQLFLPHRTIFNSHIHPFPEPDTKLKHSVSQHPDEAEYFDHLLDIHERFQRSDETLAPSGPYGPPLHKTPSPEHPGMTTPPRSPLPRQFKLRPPSSQLIKTSLPPNRCAIASAGAVRIACRDNAIRDAEYIVQSLIYSNIPDAPATVGLELPVLGRFEYIPILFERPVSPRLAAHSLIHHYLRCGNVLKAKASAERFMRDGVRIHGTTFQVLAAALIQSPPTTLDVLREGGKIMLHQMDVIGDGDLIVSPEMVRSDGARFALVLLLKARENGQRDGDRLLERFASVFLLNGEILLGAILFAMIVKDFESRWQRAQALKAKVAMEEASSGTVSSESRSNVAQAIARISRIPPMRIMKSIVRQCSDEISAEPLPEADDSQRGRAYQALAYLASLIDSRSLPYSDVSTLLRALYSCPRDGNNVWVLQDGQLGLVNAYTYFHKVLHRLAKHPPAKARGPPTEHRGTGDNPGPPLMPQFTRETYNTLVHYALRHRMSLSLARDLLQHMELVRSPGLKPDITTYNIFLRSGTLLRQNYLSSFALEELRMGKMNNGHGIMVLPHRPALLRPSAQQPVFRSEEVKGKLDPPPTPLSKFLRLEAPSQPLIADSVTLASYISHLTSTGRPDVVVDVLWYILPEISIIDHPAWDNVTHEQRAAMAQMSRQKRLDRAVSLGPYFFTTVLNALCKSGRTGLAERVWLLAKQAEMASWLEASGDGQGRVVQGWRLPVHAYTIMLQVYAKEARKGIGSHPGRRWETNWNPTSAQKIRHGWAQYVAYRTRVTDQRLSRRLRALRMATVHYRSMWRGARAIYWTLTRFDPECAPDIPAVQPDARFFNAALDLFGRQIAMVRRSRRPSRSHWRRLNLRTMLRYSRTGTVSRNWNPFLKRIVHEMLDAGMTVPIGFRRFFVDTWLYTSLDRPERPLRHRQPYRFPKYKTLPFRPHALSTAKIRGLPISRETWIKKLGRDGKEWWRRRRGGRNPEKKKKVIPR</sequence>
<keyword evidence="1" id="KW-0677">Repeat</keyword>
<dbReference type="OrthoDB" id="2554293at2759"/>
<evidence type="ECO:0000313" key="4">
    <source>
        <dbReference type="Proteomes" id="UP000053989"/>
    </source>
</evidence>
<reference evidence="4" key="2">
    <citation type="submission" date="2015-01" db="EMBL/GenBank/DDBJ databases">
        <title>Evolutionary Origins and Diversification of the Mycorrhizal Mutualists.</title>
        <authorList>
            <consortium name="DOE Joint Genome Institute"/>
            <consortium name="Mycorrhizal Genomics Consortium"/>
            <person name="Kohler A."/>
            <person name="Kuo A."/>
            <person name="Nagy L.G."/>
            <person name="Floudas D."/>
            <person name="Copeland A."/>
            <person name="Barry K.W."/>
            <person name="Cichocki N."/>
            <person name="Veneault-Fourrey C."/>
            <person name="LaButti K."/>
            <person name="Lindquist E.A."/>
            <person name="Lipzen A."/>
            <person name="Lundell T."/>
            <person name="Morin E."/>
            <person name="Murat C."/>
            <person name="Riley R."/>
            <person name="Ohm R."/>
            <person name="Sun H."/>
            <person name="Tunlid A."/>
            <person name="Henrissat B."/>
            <person name="Grigoriev I.V."/>
            <person name="Hibbett D.S."/>
            <person name="Martin F."/>
        </authorList>
    </citation>
    <scope>NUCLEOTIDE SEQUENCE [LARGE SCALE GENOMIC DNA]</scope>
    <source>
        <strain evidence="4">Foug A</strain>
    </source>
</reference>
<dbReference type="PANTHER" id="PTHR47942">
    <property type="entry name" value="TETRATRICOPEPTIDE REPEAT (TPR)-LIKE SUPERFAMILY PROTEIN-RELATED"/>
    <property type="match status" value="1"/>
</dbReference>